<keyword evidence="1" id="KW-0238">DNA-binding</keyword>
<protein>
    <recommendedName>
        <fullName evidence="4">C3H1-type domain-containing protein</fullName>
    </recommendedName>
</protein>
<feature type="domain" description="C3H1-type" evidence="4">
    <location>
        <begin position="570"/>
        <end position="598"/>
    </location>
</feature>
<evidence type="ECO:0000256" key="1">
    <source>
        <dbReference type="ARBA" id="ARBA00023125"/>
    </source>
</evidence>
<feature type="zinc finger region" description="C3H1-type" evidence="2">
    <location>
        <begin position="570"/>
        <end position="598"/>
    </location>
</feature>
<dbReference type="GO" id="GO:0003677">
    <property type="term" value="F:DNA binding"/>
    <property type="evidence" value="ECO:0007669"/>
    <property type="project" value="UniProtKB-KW"/>
</dbReference>
<sequence length="619" mass="67948">MKDSTKSSRVSRPSVASLRRQQRHSPVLTRTILSSNFKGRYIMDQSEFVIKAIFPMKQVKISVPEDCFSKVRTKSKSSRPDSVKSKKHLAWYVALNEKPTEKKSSCIPQIKWTCPPKFCLNTGWHVAAGEGSQEAEAHKNGEIHLSANAIPPNSLNSPGENHDNSQIPVIPIIPIEEAALDTVNCLQPPISTEAPSVSRNVSLSQGNLSVSGDQSVKDKSLVNMLRDLEEGDLEVAAAAAATVAAVIESREQIDTQLLIKLLTDPEMINKLIDENGLGGEPQHAATIPPQIPTMSSFPLPTSTTPANKCIQPFPSISTPQDAVNQSLPLLCSKAETAINKSEGLKLKPIYTSKPVKTSMPLLKPMPAHSHIHQIAGVKQQVRPPMPSTLRPDDDEMITRLINKYKGPHLTGVMPVAPLKPSTSKPNIEAIKKLINDYGASDARPNMGEMHEYGVREHAWGKPFLGPNSLLLASTPLKTDMVVPPTANLLHVRPNAFDSNLTSRSSFHFTSFSTVNISSPPPPPPPPVDLNYYKSLIKQHGEKHENEEHKFGNYLQGLELAQNTTLIEMNSKCPKPCLYFNSTKGCRNGANCPYYHDMSKQQKAGALVDTPVTKRMKFLI</sequence>
<keyword evidence="2" id="KW-0862">Zinc</keyword>
<dbReference type="Proteomes" id="UP000826271">
    <property type="component" value="Unassembled WGS sequence"/>
</dbReference>
<reference evidence="5" key="1">
    <citation type="submission" date="2019-10" db="EMBL/GenBank/DDBJ databases">
        <authorList>
            <person name="Zhang R."/>
            <person name="Pan Y."/>
            <person name="Wang J."/>
            <person name="Ma R."/>
            <person name="Yu S."/>
        </authorList>
    </citation>
    <scope>NUCLEOTIDE SEQUENCE</scope>
    <source>
        <strain evidence="5">LA-IB0</strain>
        <tissue evidence="5">Leaf</tissue>
    </source>
</reference>
<evidence type="ECO:0000256" key="3">
    <source>
        <dbReference type="SAM" id="MobiDB-lite"/>
    </source>
</evidence>
<evidence type="ECO:0000313" key="5">
    <source>
        <dbReference type="EMBL" id="KAG8383749.1"/>
    </source>
</evidence>
<keyword evidence="2" id="KW-0479">Metal-binding</keyword>
<dbReference type="EMBL" id="WHWC01000004">
    <property type="protein sequence ID" value="KAG8383749.1"/>
    <property type="molecule type" value="Genomic_DNA"/>
</dbReference>
<keyword evidence="6" id="KW-1185">Reference proteome</keyword>
<comment type="caution">
    <text evidence="5">The sequence shown here is derived from an EMBL/GenBank/DDBJ whole genome shotgun (WGS) entry which is preliminary data.</text>
</comment>
<dbReference type="PANTHER" id="PTHR33400">
    <property type="entry name" value="ZINC FINGER CCCH DOMAIN-CONTAINING PROTEIN 6-RELATED"/>
    <property type="match status" value="1"/>
</dbReference>
<evidence type="ECO:0000256" key="2">
    <source>
        <dbReference type="PROSITE-ProRule" id="PRU00723"/>
    </source>
</evidence>
<feature type="region of interest" description="Disordered" evidence="3">
    <location>
        <begin position="1"/>
        <end position="23"/>
    </location>
</feature>
<name>A0AAV6XTW5_9LAMI</name>
<evidence type="ECO:0000259" key="4">
    <source>
        <dbReference type="PROSITE" id="PS50103"/>
    </source>
</evidence>
<evidence type="ECO:0000313" key="6">
    <source>
        <dbReference type="Proteomes" id="UP000826271"/>
    </source>
</evidence>
<proteinExistence type="predicted"/>
<organism evidence="5 6">
    <name type="scientific">Buddleja alternifolia</name>
    <dbReference type="NCBI Taxonomy" id="168488"/>
    <lineage>
        <taxon>Eukaryota</taxon>
        <taxon>Viridiplantae</taxon>
        <taxon>Streptophyta</taxon>
        <taxon>Embryophyta</taxon>
        <taxon>Tracheophyta</taxon>
        <taxon>Spermatophyta</taxon>
        <taxon>Magnoliopsida</taxon>
        <taxon>eudicotyledons</taxon>
        <taxon>Gunneridae</taxon>
        <taxon>Pentapetalae</taxon>
        <taxon>asterids</taxon>
        <taxon>lamiids</taxon>
        <taxon>Lamiales</taxon>
        <taxon>Scrophulariaceae</taxon>
        <taxon>Buddlejeae</taxon>
        <taxon>Buddleja</taxon>
    </lineage>
</organism>
<keyword evidence="2" id="KW-0863">Zinc-finger</keyword>
<accession>A0AAV6XTW5</accession>
<dbReference type="GO" id="GO:0008270">
    <property type="term" value="F:zinc ion binding"/>
    <property type="evidence" value="ECO:0007669"/>
    <property type="project" value="UniProtKB-KW"/>
</dbReference>
<dbReference type="PROSITE" id="PS50103">
    <property type="entry name" value="ZF_C3H1"/>
    <property type="match status" value="1"/>
</dbReference>
<dbReference type="PANTHER" id="PTHR33400:SF9">
    <property type="entry name" value="C3H1-TYPE DOMAIN-CONTAINING PROTEIN"/>
    <property type="match status" value="1"/>
</dbReference>
<gene>
    <name evidence="5" type="ORF">BUALT_Bualt04G0046200</name>
</gene>
<dbReference type="InterPro" id="IPR000571">
    <property type="entry name" value="Znf_CCCH"/>
</dbReference>
<dbReference type="AlphaFoldDB" id="A0AAV6XTW5"/>